<reference evidence="1" key="2">
    <citation type="submission" date="2015-07" db="EMBL/GenBank/DDBJ databases">
        <title>Plasmids, circular viruses and viroids from rat gut.</title>
        <authorList>
            <person name="Jorgensen T.J."/>
            <person name="Hansen M.A."/>
            <person name="Xu Z."/>
            <person name="Tabak M.A."/>
            <person name="Sorensen S.J."/>
            <person name="Hansen L.H."/>
        </authorList>
    </citation>
    <scope>NUCLEOTIDE SEQUENCE</scope>
    <source>
        <strain evidence="1">RGFK1726</strain>
    </source>
</reference>
<organism evidence="1">
    <name type="scientific">uncultured prokaryote</name>
    <dbReference type="NCBI Taxonomy" id="198431"/>
    <lineage>
        <taxon>unclassified sequences</taxon>
        <taxon>environmental samples</taxon>
    </lineage>
</organism>
<dbReference type="EMBL" id="LN854229">
    <property type="protein sequence ID" value="CRY97759.1"/>
    <property type="molecule type" value="Genomic_DNA"/>
</dbReference>
<evidence type="ECO:0000313" key="1">
    <source>
        <dbReference type="EMBL" id="CRY97759.1"/>
    </source>
</evidence>
<name>A0A0H5Q8P6_9ZZZZ</name>
<protein>
    <submittedName>
        <fullName evidence="1">Uncharacterized protein</fullName>
    </submittedName>
</protein>
<dbReference type="AlphaFoldDB" id="A0A0H5Q8P6"/>
<accession>A0A0H5Q8P6</accession>
<sequence length="201" mass="23001">MGSGGISPIDKFGFENMVLSLVSPIAAGLGISLELFNTENRNWDGLIVLGEFNREELEMYSSYSENLLLINNLGHEDYKYDSLMMDYASSERQLIEHFISLGKKSIGYFGGIAYRDGHILGRRRAEEFRKLLCEKGLFEERFFSLTSIRIHSPPCRRGGLAGWTGDLFLCRKWKRGLRLRYDPYHTAWTTVLRFLAATAIL</sequence>
<dbReference type="SUPFAM" id="SSF53822">
    <property type="entry name" value="Periplasmic binding protein-like I"/>
    <property type="match status" value="1"/>
</dbReference>
<dbReference type="InterPro" id="IPR028082">
    <property type="entry name" value="Peripla_BP_I"/>
</dbReference>
<proteinExistence type="predicted"/>
<dbReference type="Gene3D" id="3.40.50.2300">
    <property type="match status" value="2"/>
</dbReference>
<reference evidence="1" key="1">
    <citation type="submission" date="2015-06" db="EMBL/GenBank/DDBJ databases">
        <authorList>
            <person name="Joergensen T."/>
        </authorList>
    </citation>
    <scope>NUCLEOTIDE SEQUENCE</scope>
    <source>
        <strain evidence="1">RGFK1726</strain>
    </source>
</reference>